<comment type="function">
    <text evidence="7">Catalyzes the transfer of the diacylglyceryl group from phosphatidylglycerol to the sulfhydryl group of the N-terminal cysteine of a prolipoprotein, the first step in the formation of mature lipoproteins.</text>
</comment>
<keyword evidence="6 7" id="KW-0472">Membrane</keyword>
<dbReference type="Pfam" id="PF01790">
    <property type="entry name" value="LGT"/>
    <property type="match status" value="1"/>
</dbReference>
<reference evidence="8 9" key="1">
    <citation type="journal article" date="2008" name="J. Bacteriol.">
        <title>Insights into plant cell wall degradation from the genome sequence of the soil bacterium Cellvibrio japonicus.</title>
        <authorList>
            <person name="Deboy R.T."/>
            <person name="Mongodin E.F."/>
            <person name="Fouts D.E."/>
            <person name="Tailford L.E."/>
            <person name="Khouri H."/>
            <person name="Emerson J.B."/>
            <person name="Mohamoud Y."/>
            <person name="Watkins K."/>
            <person name="Henrissat B."/>
            <person name="Gilbert H.J."/>
            <person name="Nelson K.E."/>
        </authorList>
    </citation>
    <scope>NUCLEOTIDE SEQUENCE [LARGE SCALE GENOMIC DNA]</scope>
    <source>
        <strain evidence="8 9">Ueda107</strain>
    </source>
</reference>
<dbReference type="HOGENOM" id="CLU_013386_1_0_6"/>
<dbReference type="HAMAP" id="MF_01147">
    <property type="entry name" value="Lgt"/>
    <property type="match status" value="1"/>
</dbReference>
<feature type="transmembrane region" description="Helical" evidence="7">
    <location>
        <begin position="256"/>
        <end position="274"/>
    </location>
</feature>
<evidence type="ECO:0000256" key="6">
    <source>
        <dbReference type="ARBA" id="ARBA00023136"/>
    </source>
</evidence>
<evidence type="ECO:0000256" key="4">
    <source>
        <dbReference type="ARBA" id="ARBA00022692"/>
    </source>
</evidence>
<evidence type="ECO:0000313" key="9">
    <source>
        <dbReference type="Proteomes" id="UP000001036"/>
    </source>
</evidence>
<keyword evidence="9" id="KW-1185">Reference proteome</keyword>
<protein>
    <recommendedName>
        <fullName evidence="7">Phosphatidylglycerol--prolipoprotein diacylglyceryl transferase</fullName>
        <ecNumber evidence="7">2.5.1.145</ecNumber>
    </recommendedName>
</protein>
<dbReference type="GO" id="GO:0008961">
    <property type="term" value="F:phosphatidylglycerol-prolipoprotein diacylglyceryl transferase activity"/>
    <property type="evidence" value="ECO:0007669"/>
    <property type="project" value="UniProtKB-UniRule"/>
</dbReference>
<keyword evidence="8" id="KW-0449">Lipoprotein</keyword>
<sequence>MCFMLSYPDINPIALSIPGFELMGRDFGPFNVHWYGIMYLCAFASAWALAVYRARRPGSVITVPQVENLITYGAFGVIIGGRCGYVFFYGFDQFLADPLWLVRIWEGGMSFHGGLIGVIVAMLIYARRLKISYLKLMDFVAPIVPLGLGFGRLGNFIGQELWGRVSDAPWAMVFPKAMDPAGIARHPSQLYQAFLEGLVLFLIVFWFSSRPRPRAAVCGVFLVFYAIFRFSVEFVREPDEGVGFVLLGWMTRGQELCIPMFLLGIGLLVYAYIYSPDKVVSGTGKN</sequence>
<dbReference type="NCBIfam" id="TIGR00544">
    <property type="entry name" value="lgt"/>
    <property type="match status" value="1"/>
</dbReference>
<dbReference type="EC" id="2.5.1.145" evidence="7"/>
<dbReference type="STRING" id="498211.CJA_0467"/>
<dbReference type="GO" id="GO:0042158">
    <property type="term" value="P:lipoprotein biosynthetic process"/>
    <property type="evidence" value="ECO:0007669"/>
    <property type="project" value="UniProtKB-UniRule"/>
</dbReference>
<feature type="binding site" evidence="7">
    <location>
        <position position="152"/>
    </location>
    <ligand>
        <name>a 1,2-diacyl-sn-glycero-3-phospho-(1'-sn-glycerol)</name>
        <dbReference type="ChEBI" id="CHEBI:64716"/>
    </ligand>
</feature>
<evidence type="ECO:0000256" key="1">
    <source>
        <dbReference type="ARBA" id="ARBA00007150"/>
    </source>
</evidence>
<dbReference type="PROSITE" id="PS01311">
    <property type="entry name" value="LGT"/>
    <property type="match status" value="1"/>
</dbReference>
<keyword evidence="5 7" id="KW-1133">Transmembrane helix</keyword>
<evidence type="ECO:0000256" key="3">
    <source>
        <dbReference type="ARBA" id="ARBA00022679"/>
    </source>
</evidence>
<dbReference type="Proteomes" id="UP000001036">
    <property type="component" value="Chromosome"/>
</dbReference>
<comment type="pathway">
    <text evidence="7">Protein modification; lipoprotein biosynthesis (diacylglyceryl transfer).</text>
</comment>
<keyword evidence="8" id="KW-0328">Glycosyltransferase</keyword>
<feature type="transmembrane region" description="Helical" evidence="7">
    <location>
        <begin position="69"/>
        <end position="89"/>
    </location>
</feature>
<dbReference type="eggNOG" id="COG0682">
    <property type="taxonomic scope" value="Bacteria"/>
</dbReference>
<dbReference type="UniPathway" id="UPA00664"/>
<accession>B3PIV6</accession>
<keyword evidence="7" id="KW-0997">Cell inner membrane</keyword>
<name>B3PIV6_CELJU</name>
<gene>
    <name evidence="7 8" type="primary">lgt</name>
    <name evidence="8" type="ordered locus">CJA_0467</name>
</gene>
<feature type="transmembrane region" description="Helical" evidence="7">
    <location>
        <begin position="190"/>
        <end position="208"/>
    </location>
</feature>
<keyword evidence="2 7" id="KW-1003">Cell membrane</keyword>
<dbReference type="PANTHER" id="PTHR30589">
    <property type="entry name" value="PROLIPOPROTEIN DIACYLGLYCERYL TRANSFERASE"/>
    <property type="match status" value="1"/>
</dbReference>
<dbReference type="InterPro" id="IPR001640">
    <property type="entry name" value="Lgt"/>
</dbReference>
<keyword evidence="3 7" id="KW-0808">Transferase</keyword>
<evidence type="ECO:0000256" key="5">
    <source>
        <dbReference type="ARBA" id="ARBA00022989"/>
    </source>
</evidence>
<dbReference type="PANTHER" id="PTHR30589:SF0">
    <property type="entry name" value="PHOSPHATIDYLGLYCEROL--PROLIPOPROTEIN DIACYLGLYCERYL TRANSFERASE"/>
    <property type="match status" value="1"/>
</dbReference>
<evidence type="ECO:0000256" key="7">
    <source>
        <dbReference type="HAMAP-Rule" id="MF_01147"/>
    </source>
</evidence>
<evidence type="ECO:0000313" key="8">
    <source>
        <dbReference type="EMBL" id="ACE82905.1"/>
    </source>
</evidence>
<dbReference type="KEGG" id="cja:CJA_0467"/>
<feature type="transmembrane region" description="Helical" evidence="7">
    <location>
        <begin position="32"/>
        <end position="49"/>
    </location>
</feature>
<dbReference type="GO" id="GO:0005886">
    <property type="term" value="C:plasma membrane"/>
    <property type="evidence" value="ECO:0007669"/>
    <property type="project" value="UniProtKB-SubCell"/>
</dbReference>
<dbReference type="EMBL" id="CP000934">
    <property type="protein sequence ID" value="ACE82905.1"/>
    <property type="molecule type" value="Genomic_DNA"/>
</dbReference>
<organism evidence="8 9">
    <name type="scientific">Cellvibrio japonicus (strain Ueda107)</name>
    <name type="common">Pseudomonas fluorescens subsp. cellulosa</name>
    <dbReference type="NCBI Taxonomy" id="498211"/>
    <lineage>
        <taxon>Bacteria</taxon>
        <taxon>Pseudomonadati</taxon>
        <taxon>Pseudomonadota</taxon>
        <taxon>Gammaproteobacteria</taxon>
        <taxon>Cellvibrionales</taxon>
        <taxon>Cellvibrionaceae</taxon>
        <taxon>Cellvibrio</taxon>
    </lineage>
</organism>
<comment type="subcellular location">
    <subcellularLocation>
        <location evidence="7">Cell inner membrane</location>
        <topology evidence="7">Multi-pass membrane protein</topology>
    </subcellularLocation>
</comment>
<keyword evidence="4 7" id="KW-0812">Transmembrane</keyword>
<feature type="transmembrane region" description="Helical" evidence="7">
    <location>
        <begin position="214"/>
        <end position="235"/>
    </location>
</feature>
<comment type="catalytic activity">
    <reaction evidence="7">
        <text>L-cysteinyl-[prolipoprotein] + a 1,2-diacyl-sn-glycero-3-phospho-(1'-sn-glycerol) = an S-1,2-diacyl-sn-glyceryl-L-cysteinyl-[prolipoprotein] + sn-glycerol 1-phosphate + H(+)</text>
        <dbReference type="Rhea" id="RHEA:56712"/>
        <dbReference type="Rhea" id="RHEA-COMP:14679"/>
        <dbReference type="Rhea" id="RHEA-COMP:14680"/>
        <dbReference type="ChEBI" id="CHEBI:15378"/>
        <dbReference type="ChEBI" id="CHEBI:29950"/>
        <dbReference type="ChEBI" id="CHEBI:57685"/>
        <dbReference type="ChEBI" id="CHEBI:64716"/>
        <dbReference type="ChEBI" id="CHEBI:140658"/>
        <dbReference type="EC" id="2.5.1.145"/>
    </reaction>
</comment>
<evidence type="ECO:0000256" key="2">
    <source>
        <dbReference type="ARBA" id="ARBA00022475"/>
    </source>
</evidence>
<dbReference type="AlphaFoldDB" id="B3PIV6"/>
<feature type="transmembrane region" description="Helical" evidence="7">
    <location>
        <begin position="109"/>
        <end position="126"/>
    </location>
</feature>
<proteinExistence type="inferred from homology"/>
<comment type="similarity">
    <text evidence="1 7">Belongs to the Lgt family.</text>
</comment>